<feature type="transmembrane region" description="Helical" evidence="1">
    <location>
        <begin position="134"/>
        <end position="158"/>
    </location>
</feature>
<dbReference type="InterPro" id="IPR003744">
    <property type="entry name" value="YhhQ"/>
</dbReference>
<gene>
    <name evidence="2" type="ORF">H8S84_06680</name>
</gene>
<dbReference type="PANTHER" id="PTHR34300">
    <property type="entry name" value="QUEUOSINE PRECURSOR TRANSPORTER-RELATED"/>
    <property type="match status" value="1"/>
</dbReference>
<comment type="caution">
    <text evidence="2">The sequence shown here is derived from an EMBL/GenBank/DDBJ whole genome shotgun (WGS) entry which is preliminary data.</text>
</comment>
<dbReference type="RefSeq" id="WP_187066456.1">
    <property type="nucleotide sequence ID" value="NZ_JACRVF010000001.1"/>
</dbReference>
<dbReference type="Pfam" id="PF02592">
    <property type="entry name" value="Vut_1"/>
    <property type="match status" value="1"/>
</dbReference>
<dbReference type="GO" id="GO:0005886">
    <property type="term" value="C:plasma membrane"/>
    <property type="evidence" value="ECO:0007669"/>
    <property type="project" value="UniProtKB-SubCell"/>
</dbReference>
<dbReference type="PANTHER" id="PTHR34300:SF2">
    <property type="entry name" value="QUEUOSINE PRECURSOR TRANSPORTER-RELATED"/>
    <property type="match status" value="1"/>
</dbReference>
<organism evidence="2 3">
    <name type="scientific">Pontibacter cellulosilyticus</name>
    <dbReference type="NCBI Taxonomy" id="1720253"/>
    <lineage>
        <taxon>Bacteria</taxon>
        <taxon>Pseudomonadati</taxon>
        <taxon>Bacteroidota</taxon>
        <taxon>Cytophagia</taxon>
        <taxon>Cytophagales</taxon>
        <taxon>Hymenobacteraceae</taxon>
        <taxon>Pontibacter</taxon>
    </lineage>
</organism>
<proteinExistence type="inferred from homology"/>
<comment type="subcellular location">
    <subcellularLocation>
        <location evidence="1">Cell membrane</location>
        <topology evidence="1">Multi-pass membrane protein</topology>
    </subcellularLocation>
</comment>
<keyword evidence="1" id="KW-1003">Cell membrane</keyword>
<protein>
    <recommendedName>
        <fullName evidence="1">Probable queuosine precursor transporter</fullName>
        <shortName evidence="1">Q precursor transporter</shortName>
    </recommendedName>
</protein>
<reference evidence="2" key="1">
    <citation type="submission" date="2020-08" db="EMBL/GenBank/DDBJ databases">
        <title>Pontibacter sp. SD6 16S ribosomal RNA gene Genome sequencing and assembly.</title>
        <authorList>
            <person name="Kang M."/>
        </authorList>
    </citation>
    <scope>NUCLEOTIDE SEQUENCE</scope>
    <source>
        <strain evidence="2">SD6</strain>
    </source>
</reference>
<comment type="function">
    <text evidence="1">Involved in the import of queuosine (Q) precursors, required for Q precursor salvage.</text>
</comment>
<keyword evidence="1" id="KW-0472">Membrane</keyword>
<dbReference type="Proteomes" id="UP000603640">
    <property type="component" value="Unassembled WGS sequence"/>
</dbReference>
<keyword evidence="3" id="KW-1185">Reference proteome</keyword>
<dbReference type="EMBL" id="JACRVF010000001">
    <property type="protein sequence ID" value="MBC5992515.1"/>
    <property type="molecule type" value="Genomic_DNA"/>
</dbReference>
<keyword evidence="1" id="KW-1133">Transmembrane helix</keyword>
<feature type="transmembrane region" description="Helical" evidence="1">
    <location>
        <begin position="213"/>
        <end position="238"/>
    </location>
</feature>
<dbReference type="NCBIfam" id="TIGR00697">
    <property type="entry name" value="queuosine precursor transporter"/>
    <property type="match status" value="1"/>
</dbReference>
<comment type="similarity">
    <text evidence="1">Belongs to the vitamin uptake transporter (VUT/ECF) (TC 2.A.88) family. Q precursor transporter subfamily.</text>
</comment>
<keyword evidence="1" id="KW-0812">Transmembrane</keyword>
<keyword evidence="1" id="KW-0813">Transport</keyword>
<feature type="transmembrane region" description="Helical" evidence="1">
    <location>
        <begin position="59"/>
        <end position="80"/>
    </location>
</feature>
<evidence type="ECO:0000313" key="3">
    <source>
        <dbReference type="Proteomes" id="UP000603640"/>
    </source>
</evidence>
<sequence>MSHPTSLAEKKRTNLFLVLSGIFISNALLAELIGVKIFSGEAIFGLPGAQIPLLGDSKLDFNLSAGVIIWPVVFITTDIINEYFGKSGVKRVSILTVVLILYAFLVITVVTGLPPAPFWLDLNNTDQQGNPFNIHFAFNAIYRQGLGIIIGSVIAFLLSQFLDATVFHWLHKYTGSKKIWLRATGSTLVSQLIDSFVVLFIAFFVFGNWTMELVLSVAILNYTYKFLVAVILTPLLYVAHSLIDNYLGVNQAEALIEEAALASEE</sequence>
<evidence type="ECO:0000313" key="2">
    <source>
        <dbReference type="EMBL" id="MBC5992515.1"/>
    </source>
</evidence>
<dbReference type="GO" id="GO:0022857">
    <property type="term" value="F:transmembrane transporter activity"/>
    <property type="evidence" value="ECO:0007669"/>
    <property type="project" value="UniProtKB-UniRule"/>
</dbReference>
<dbReference type="AlphaFoldDB" id="A0A923SMU1"/>
<accession>A0A923SMU1</accession>
<dbReference type="HAMAP" id="MF_02088">
    <property type="entry name" value="Q_prec_transport"/>
    <property type="match status" value="1"/>
</dbReference>
<feature type="transmembrane region" description="Helical" evidence="1">
    <location>
        <begin position="179"/>
        <end position="207"/>
    </location>
</feature>
<feature type="transmembrane region" description="Helical" evidence="1">
    <location>
        <begin position="92"/>
        <end position="114"/>
    </location>
</feature>
<name>A0A923SMU1_9BACT</name>
<feature type="transmembrane region" description="Helical" evidence="1">
    <location>
        <begin position="15"/>
        <end position="39"/>
    </location>
</feature>
<evidence type="ECO:0000256" key="1">
    <source>
        <dbReference type="HAMAP-Rule" id="MF_02088"/>
    </source>
</evidence>